<protein>
    <recommendedName>
        <fullName evidence="1">Phosphodiester glycosidase domain-containing protein</fullName>
    </recommendedName>
</protein>
<evidence type="ECO:0000313" key="3">
    <source>
        <dbReference type="Proteomes" id="UP000028725"/>
    </source>
</evidence>
<dbReference type="AlphaFoldDB" id="A0A085WSD9"/>
<sequence>MIAALLGGTLGGAAPPESAGKERASSPVEVRTVRFEGASFQVVTVDLRRASLRLLRQDDDGQPLRTFEALESWLTGKGERLLAATNAGIFEPGEVPTGLFIQDGKELAPLNLREGRGNFYWKPNGVFLMGAEGARVVEASRYGTQASVRQATQSGPLLLSEGKVHPGFNTSKGLATRSGVGVDAGNAQRVHLVLSSEPVRLETFAELFRTQLGCKDALYLDGNVSRLYPAALQGGNMDTGGTFSGFLAVTEKK</sequence>
<dbReference type="InterPro" id="IPR018711">
    <property type="entry name" value="NAGPA"/>
</dbReference>
<reference evidence="2 3" key="1">
    <citation type="submission" date="2014-04" db="EMBL/GenBank/DDBJ databases">
        <title>Genome assembly of Hyalangium minutum DSM 14724.</title>
        <authorList>
            <person name="Sharma G."/>
            <person name="Subramanian S."/>
        </authorList>
    </citation>
    <scope>NUCLEOTIDE SEQUENCE [LARGE SCALE GENOMIC DNA]</scope>
    <source>
        <strain evidence="2 3">DSM 14724</strain>
    </source>
</reference>
<dbReference type="Proteomes" id="UP000028725">
    <property type="component" value="Unassembled WGS sequence"/>
</dbReference>
<feature type="domain" description="Phosphodiester glycosidase" evidence="1">
    <location>
        <begin position="82"/>
        <end position="226"/>
    </location>
</feature>
<dbReference type="Pfam" id="PF09992">
    <property type="entry name" value="NAGPA"/>
    <property type="match status" value="1"/>
</dbReference>
<gene>
    <name evidence="2" type="ORF">DB31_5644</name>
</gene>
<name>A0A085WSD9_9BACT</name>
<proteinExistence type="predicted"/>
<evidence type="ECO:0000259" key="1">
    <source>
        <dbReference type="Pfam" id="PF09992"/>
    </source>
</evidence>
<dbReference type="PATRIC" id="fig|394096.3.peg.2121"/>
<dbReference type="STRING" id="394096.DB31_5644"/>
<organism evidence="2 3">
    <name type="scientific">Hyalangium minutum</name>
    <dbReference type="NCBI Taxonomy" id="394096"/>
    <lineage>
        <taxon>Bacteria</taxon>
        <taxon>Pseudomonadati</taxon>
        <taxon>Myxococcota</taxon>
        <taxon>Myxococcia</taxon>
        <taxon>Myxococcales</taxon>
        <taxon>Cystobacterineae</taxon>
        <taxon>Archangiaceae</taxon>
        <taxon>Hyalangium</taxon>
    </lineage>
</organism>
<evidence type="ECO:0000313" key="2">
    <source>
        <dbReference type="EMBL" id="KFE70602.1"/>
    </source>
</evidence>
<comment type="caution">
    <text evidence="2">The sequence shown here is derived from an EMBL/GenBank/DDBJ whole genome shotgun (WGS) entry which is preliminary data.</text>
</comment>
<keyword evidence="3" id="KW-1185">Reference proteome</keyword>
<dbReference type="EMBL" id="JMCB01000003">
    <property type="protein sequence ID" value="KFE70602.1"/>
    <property type="molecule type" value="Genomic_DNA"/>
</dbReference>
<accession>A0A085WSD9</accession>